<proteinExistence type="predicted"/>
<name>K1JXU4_9BURK</name>
<reference evidence="2 3" key="1">
    <citation type="submission" date="2012-05" db="EMBL/GenBank/DDBJ databases">
        <title>The Genome Sequence of Sutterella wadsworthensis 2_1_59BFAA.</title>
        <authorList>
            <consortium name="The Broad Institute Genome Sequencing Platform"/>
            <person name="Earl A."/>
            <person name="Ward D."/>
            <person name="Feldgarden M."/>
            <person name="Gevers D."/>
            <person name="Daigneault M."/>
            <person name="Strauss J."/>
            <person name="Allen-Vercoe E."/>
            <person name="Walker B."/>
            <person name="Young S.K."/>
            <person name="Zeng Q."/>
            <person name="Gargeya S."/>
            <person name="Fitzgerald M."/>
            <person name="Haas B."/>
            <person name="Abouelleil A."/>
            <person name="Alvarado L."/>
            <person name="Arachchi H.M."/>
            <person name="Berlin A.M."/>
            <person name="Chapman S.B."/>
            <person name="Goldberg J."/>
            <person name="Griggs A."/>
            <person name="Gujja S."/>
            <person name="Hansen M."/>
            <person name="Howarth C."/>
            <person name="Imamovic A."/>
            <person name="Larimer J."/>
            <person name="McCowen C."/>
            <person name="Montmayeur A."/>
            <person name="Murphy C."/>
            <person name="Neiman D."/>
            <person name="Pearson M."/>
            <person name="Priest M."/>
            <person name="Roberts A."/>
            <person name="Saif S."/>
            <person name="Shea T."/>
            <person name="Sisk P."/>
            <person name="Sykes S."/>
            <person name="Wortman J."/>
            <person name="Nusbaum C."/>
            <person name="Birren B."/>
        </authorList>
    </citation>
    <scope>NUCLEOTIDE SEQUENCE [LARGE SCALE GENOMIC DNA]</scope>
    <source>
        <strain evidence="2 3">2_1_59BFAA</strain>
    </source>
</reference>
<dbReference type="HOGENOM" id="CLU_1170175_0_0_4"/>
<comment type="caution">
    <text evidence="2">The sequence shown here is derived from an EMBL/GenBank/DDBJ whole genome shotgun (WGS) entry which is preliminary data.</text>
</comment>
<feature type="region of interest" description="Disordered" evidence="1">
    <location>
        <begin position="55"/>
        <end position="104"/>
    </location>
</feature>
<evidence type="ECO:0000256" key="1">
    <source>
        <dbReference type="SAM" id="MobiDB-lite"/>
    </source>
</evidence>
<accession>K1JXU4</accession>
<dbReference type="EMBL" id="ADMG01000025">
    <property type="protein sequence ID" value="EKB31433.1"/>
    <property type="molecule type" value="Genomic_DNA"/>
</dbReference>
<protein>
    <submittedName>
        <fullName evidence="2">Uncharacterized protein</fullName>
    </submittedName>
</protein>
<dbReference type="AlphaFoldDB" id="K1JXU4"/>
<dbReference type="Proteomes" id="UP000005835">
    <property type="component" value="Unassembled WGS sequence"/>
</dbReference>
<sequence length="237" mass="26159">MTFPLVCKCLLDRRTRRPGSCTIQVAEMDAVLPTEGRESRKPLLGVHSKRLKDLRARDKAAGGRKCLSSSRQSGSVLPGRAPNASGGKRIREDEPHARGMRTTDATKCNVDLQIRGNPDIVNSVVVDVVPCVSDRNFEITGRCWESIWAAGVASCRKPGSRSRRFETTHHKARDMLKNVSLFYCTLTEGRFRLADRPFLFCAPAFLIKPLSGPSSPRLQAPLGPRAFGARMSLRNTA</sequence>
<evidence type="ECO:0000313" key="2">
    <source>
        <dbReference type="EMBL" id="EKB31433.1"/>
    </source>
</evidence>
<organism evidence="2 3">
    <name type="scientific">Sutterella wadsworthensis 2_1_59BFAA</name>
    <dbReference type="NCBI Taxonomy" id="742823"/>
    <lineage>
        <taxon>Bacteria</taxon>
        <taxon>Pseudomonadati</taxon>
        <taxon>Pseudomonadota</taxon>
        <taxon>Betaproteobacteria</taxon>
        <taxon>Burkholderiales</taxon>
        <taxon>Sutterellaceae</taxon>
        <taxon>Sutterella</taxon>
    </lineage>
</organism>
<keyword evidence="3" id="KW-1185">Reference proteome</keyword>
<evidence type="ECO:0000313" key="3">
    <source>
        <dbReference type="Proteomes" id="UP000005835"/>
    </source>
</evidence>
<dbReference type="STRING" id="742823.HMPREF9465_00964"/>
<gene>
    <name evidence="2" type="ORF">HMPREF9465_00964</name>
</gene>